<dbReference type="InterPro" id="IPR029058">
    <property type="entry name" value="AB_hydrolase_fold"/>
</dbReference>
<dbReference type="PaxDb" id="722438-MPNE_0553"/>
<dbReference type="InterPro" id="IPR000073">
    <property type="entry name" value="AB_hydrolase_1"/>
</dbReference>
<protein>
    <submittedName>
        <fullName evidence="5">Hydrolase, alpha/beta domain protein</fullName>
    </submittedName>
</protein>
<dbReference type="GO" id="GO:0016020">
    <property type="term" value="C:membrane"/>
    <property type="evidence" value="ECO:0007669"/>
    <property type="project" value="TreeGrafter"/>
</dbReference>
<dbReference type="PATRIC" id="fig|722438.3.peg.526"/>
<dbReference type="RefSeq" id="WP_010874829.1">
    <property type="nucleotide sequence ID" value="NZ_CP010546.1"/>
</dbReference>
<reference evidence="5 6" key="1">
    <citation type="journal article" date="2010" name="Appl. Environ. Microbiol.">
        <title>Targeted chromosomal knockouts in Mycoplasma pneumoniae.</title>
        <authorList>
            <person name="Krishnakumar R."/>
            <person name="Assad-Garcia N."/>
            <person name="Benders G.A."/>
            <person name="Phan Q."/>
            <person name="Montague M.G."/>
            <person name="Glass J.I."/>
        </authorList>
    </citation>
    <scope>NUCLEOTIDE SEQUENCE [LARGE SCALE GENOMIC DNA]</scope>
    <source>
        <strain evidence="6">ATCC 15531 / DSM 22911 / NBRC 14401 / NCTC 10119 / FH</strain>
    </source>
</reference>
<keyword evidence="3 5" id="KW-0378">Hydrolase</keyword>
<organism evidence="5 6">
    <name type="scientific">Mycoplasmoides pneumoniae (strain ATCC 15531 / DSM 23978 / CIP 103766 / NBRC 14401 / NCTC 10119 / FH)</name>
    <name type="common">Mycoplasma pneumoniae</name>
    <dbReference type="NCBI Taxonomy" id="722438"/>
    <lineage>
        <taxon>Bacteria</taxon>
        <taxon>Bacillati</taxon>
        <taxon>Mycoplasmatota</taxon>
        <taxon>Mycoplasmoidales</taxon>
        <taxon>Mycoplasmoidaceae</taxon>
        <taxon>Mycoplasmoides</taxon>
    </lineage>
</organism>
<keyword evidence="2" id="KW-0719">Serine esterase</keyword>
<evidence type="ECO:0000259" key="4">
    <source>
        <dbReference type="Pfam" id="PF12146"/>
    </source>
</evidence>
<feature type="domain" description="Serine aminopeptidase S33" evidence="4">
    <location>
        <begin position="21"/>
        <end position="243"/>
    </location>
</feature>
<evidence type="ECO:0000313" key="6">
    <source>
        <dbReference type="Proteomes" id="UP000007756"/>
    </source>
</evidence>
<sequence length="268" mass="30785">MASSKSDPFQSIFAFKPHRKRHNFIFLHGFGSEYSSFKHVFKLFEKKRWSFFAFNFPGHGNNQSNSVDELKLKHYVELVCDFIIQKRLKKVVLVGHSMGGAIAVLVNAVLRERIKALVLVAPMNQTSFVVSKKRILDTLFTRSPKNQQDFIEHTDDKKSIVNFFVGAFKKRVNFKTLYSDMVQNAKYGNDYLEAGYNAIKDKPTLVVLGSNDIVTPTKASVEYLAKHSETIIFKIIDGVGHSPHYYAPKLFFDYIGEFLDNIKRNKDK</sequence>
<evidence type="ECO:0000256" key="2">
    <source>
        <dbReference type="ARBA" id="ARBA00022487"/>
    </source>
</evidence>
<name>A0A0H3DNE0_MYCPB</name>
<dbReference type="Pfam" id="PF12146">
    <property type="entry name" value="Hydrolase_4"/>
    <property type="match status" value="1"/>
</dbReference>
<dbReference type="PRINTS" id="PR00111">
    <property type="entry name" value="ABHYDROLASE"/>
</dbReference>
<dbReference type="Proteomes" id="UP000007756">
    <property type="component" value="Chromosome"/>
</dbReference>
<dbReference type="GeneID" id="66608854"/>
<dbReference type="EMBL" id="CP002077">
    <property type="protein sequence ID" value="ADK87218.1"/>
    <property type="molecule type" value="Genomic_DNA"/>
</dbReference>
<evidence type="ECO:0000256" key="1">
    <source>
        <dbReference type="ARBA" id="ARBA00006989"/>
    </source>
</evidence>
<dbReference type="HOGENOM" id="CLU_020336_41_1_14"/>
<evidence type="ECO:0000313" key="5">
    <source>
        <dbReference type="EMBL" id="ADK87218.1"/>
    </source>
</evidence>
<dbReference type="InterPro" id="IPR022742">
    <property type="entry name" value="Hydrolase_4"/>
</dbReference>
<dbReference type="KEGG" id="mpj:MPNE_0553"/>
<comment type="similarity">
    <text evidence="1">Belongs to the lipase/esterase LIP3/BchO family.</text>
</comment>
<gene>
    <name evidence="5" type="ordered locus">MPNE_0553</name>
</gene>
<proteinExistence type="inferred from homology"/>
<dbReference type="SUPFAM" id="SSF53474">
    <property type="entry name" value="alpha/beta-Hydrolases"/>
    <property type="match status" value="1"/>
</dbReference>
<dbReference type="SMR" id="A0A0H3DNE0"/>
<dbReference type="STRING" id="722438.F539_02665"/>
<dbReference type="Gene3D" id="3.40.50.1820">
    <property type="entry name" value="alpha/beta hydrolase"/>
    <property type="match status" value="1"/>
</dbReference>
<evidence type="ECO:0000256" key="3">
    <source>
        <dbReference type="ARBA" id="ARBA00022801"/>
    </source>
</evidence>
<dbReference type="GO" id="GO:0052689">
    <property type="term" value="F:carboxylic ester hydrolase activity"/>
    <property type="evidence" value="ECO:0007669"/>
    <property type="project" value="UniProtKB-KW"/>
</dbReference>
<dbReference type="InterPro" id="IPR050266">
    <property type="entry name" value="AB_hydrolase_sf"/>
</dbReference>
<accession>A0A0H3DNE0</accession>
<dbReference type="PANTHER" id="PTHR43798">
    <property type="entry name" value="MONOACYLGLYCEROL LIPASE"/>
    <property type="match status" value="1"/>
</dbReference>
<dbReference type="AlphaFoldDB" id="A0A0H3DNE0"/>
<dbReference type="PANTHER" id="PTHR43798:SF33">
    <property type="entry name" value="HYDROLASE, PUTATIVE (AFU_ORTHOLOGUE AFUA_2G14860)-RELATED"/>
    <property type="match status" value="1"/>
</dbReference>
<dbReference type="eggNOG" id="COG2267">
    <property type="taxonomic scope" value="Bacteria"/>
</dbReference>